<keyword evidence="4" id="KW-1185">Reference proteome</keyword>
<reference evidence="4" key="1">
    <citation type="submission" date="2016-06" db="EMBL/GenBank/DDBJ databases">
        <authorList>
            <person name="Varghese N."/>
        </authorList>
    </citation>
    <scope>NUCLEOTIDE SEQUENCE [LARGE SCALE GENOMIC DNA]</scope>
    <source>
        <strain evidence="4">DSM 45555</strain>
    </source>
</reference>
<evidence type="ECO:0000256" key="1">
    <source>
        <dbReference type="SAM" id="MobiDB-lite"/>
    </source>
</evidence>
<name>A0A1C4YS97_9ACTN</name>
<feature type="transmembrane region" description="Helical" evidence="2">
    <location>
        <begin position="12"/>
        <end position="33"/>
    </location>
</feature>
<feature type="transmembrane region" description="Helical" evidence="2">
    <location>
        <begin position="163"/>
        <end position="183"/>
    </location>
</feature>
<feature type="transmembrane region" description="Helical" evidence="2">
    <location>
        <begin position="89"/>
        <end position="114"/>
    </location>
</feature>
<feature type="transmembrane region" description="Helical" evidence="2">
    <location>
        <begin position="53"/>
        <end position="77"/>
    </location>
</feature>
<protein>
    <recommendedName>
        <fullName evidence="5">DUF4386 domain-containing protein</fullName>
    </recommendedName>
</protein>
<evidence type="ECO:0008006" key="5">
    <source>
        <dbReference type="Google" id="ProtNLM"/>
    </source>
</evidence>
<feature type="region of interest" description="Disordered" evidence="1">
    <location>
        <begin position="222"/>
        <end position="244"/>
    </location>
</feature>
<accession>A0A1C4YS97</accession>
<evidence type="ECO:0000313" key="4">
    <source>
        <dbReference type="Proteomes" id="UP000198551"/>
    </source>
</evidence>
<feature type="transmembrane region" description="Helical" evidence="2">
    <location>
        <begin position="134"/>
        <end position="154"/>
    </location>
</feature>
<gene>
    <name evidence="3" type="ORF">GA0070215_112119</name>
</gene>
<dbReference type="EMBL" id="FMCV01000012">
    <property type="protein sequence ID" value="SCF23540.1"/>
    <property type="molecule type" value="Genomic_DNA"/>
</dbReference>
<keyword evidence="2" id="KW-0472">Membrane</keyword>
<keyword evidence="2" id="KW-0812">Transmembrane</keyword>
<dbReference type="RefSeq" id="WP_091046887.1">
    <property type="nucleotide sequence ID" value="NZ_FMCV01000012.1"/>
</dbReference>
<proteinExistence type="predicted"/>
<evidence type="ECO:0000313" key="3">
    <source>
        <dbReference type="EMBL" id="SCF23540.1"/>
    </source>
</evidence>
<organism evidence="3 4">
    <name type="scientific">Micromonospora marina</name>
    <dbReference type="NCBI Taxonomy" id="307120"/>
    <lineage>
        <taxon>Bacteria</taxon>
        <taxon>Bacillati</taxon>
        <taxon>Actinomycetota</taxon>
        <taxon>Actinomycetes</taxon>
        <taxon>Micromonosporales</taxon>
        <taxon>Micromonosporaceae</taxon>
        <taxon>Micromonospora</taxon>
    </lineage>
</organism>
<feature type="transmembrane region" description="Helical" evidence="2">
    <location>
        <begin position="189"/>
        <end position="211"/>
    </location>
</feature>
<dbReference type="Pfam" id="PF14329">
    <property type="entry name" value="DUF4386"/>
    <property type="match status" value="1"/>
</dbReference>
<evidence type="ECO:0000256" key="2">
    <source>
        <dbReference type="SAM" id="Phobius"/>
    </source>
</evidence>
<sequence>MPQLIRTARATGLFYLGLAVSAALGFLTARSMIFDAGDAATTLANLVAHESLARAGIALELLVVLTQTLTAVWFYRLFRTVDGTAAGSIAAFGLVNAVAILGSAAVLATALQVATDGPADAGTIQLLYLVSGNLWEVGGLFFGLWLVPMGWCVLRSGWLPRPLGWVLVAGGVSYVLMTFVAYLAPGAGIAGDLLVVPATVGELWILGYLIVFGARKHAETTAGARKREETSAPPSARATLRRGR</sequence>
<dbReference type="AlphaFoldDB" id="A0A1C4YS97"/>
<dbReference type="Proteomes" id="UP000198551">
    <property type="component" value="Unassembled WGS sequence"/>
</dbReference>
<dbReference type="InterPro" id="IPR025495">
    <property type="entry name" value="DUF4386"/>
</dbReference>
<keyword evidence="2" id="KW-1133">Transmembrane helix</keyword>